<protein>
    <submittedName>
        <fullName evidence="6">Uncharacterized protein</fullName>
    </submittedName>
</protein>
<feature type="transmembrane region" description="Helical" evidence="5">
    <location>
        <begin position="143"/>
        <end position="161"/>
    </location>
</feature>
<dbReference type="NCBIfam" id="NF002099">
    <property type="entry name" value="PRK00944.1"/>
    <property type="match status" value="1"/>
</dbReference>
<dbReference type="InterPro" id="IPR019691">
    <property type="entry name" value="DUF2585"/>
</dbReference>
<organism evidence="6 7">
    <name type="scientific">Candidatus Kaiserbacteria bacterium RIFCSPHIGHO2_01_FULL_54_36</name>
    <dbReference type="NCBI Taxonomy" id="1798482"/>
    <lineage>
        <taxon>Bacteria</taxon>
        <taxon>Candidatus Kaiseribacteriota</taxon>
    </lineage>
</organism>
<evidence type="ECO:0000313" key="7">
    <source>
        <dbReference type="Proteomes" id="UP000178370"/>
    </source>
</evidence>
<name>A0A1F6CKI7_9BACT</name>
<dbReference type="Proteomes" id="UP000178370">
    <property type="component" value="Unassembled WGS sequence"/>
</dbReference>
<keyword evidence="2 5" id="KW-0812">Transmembrane</keyword>
<evidence type="ECO:0000256" key="5">
    <source>
        <dbReference type="SAM" id="Phobius"/>
    </source>
</evidence>
<evidence type="ECO:0000256" key="4">
    <source>
        <dbReference type="ARBA" id="ARBA00023136"/>
    </source>
</evidence>
<evidence type="ECO:0000256" key="2">
    <source>
        <dbReference type="ARBA" id="ARBA00022692"/>
    </source>
</evidence>
<keyword evidence="3 5" id="KW-1133">Transmembrane helix</keyword>
<comment type="caution">
    <text evidence="6">The sequence shown here is derived from an EMBL/GenBank/DDBJ whole genome shotgun (WGS) entry which is preliminary data.</text>
</comment>
<dbReference type="STRING" id="1798482.A2763_03165"/>
<feature type="transmembrane region" description="Helical" evidence="5">
    <location>
        <begin position="55"/>
        <end position="75"/>
    </location>
</feature>
<dbReference type="EMBL" id="MFKV01000028">
    <property type="protein sequence ID" value="OGG49655.1"/>
    <property type="molecule type" value="Genomic_DNA"/>
</dbReference>
<keyword evidence="1" id="KW-1003">Cell membrane</keyword>
<accession>A0A1F6CKI7</accession>
<sequence>MQLSRRDMWVGALLIAAQALVLYLMGQPTICTCGYVKLWEGVVLSSGNSQHLMDWYTFSHIIHGLLFYLGLWYFFPRLSVGMRLLLALGIEIAWEIVENTPVVIDHYRQQALAQGYIGDSILNSLSDTFAMLLGFVLAWRAPLWSTIALGVGLELFVLYMIRDNLALNVINLIYPLEFISKWQIGG</sequence>
<evidence type="ECO:0000313" key="6">
    <source>
        <dbReference type="EMBL" id="OGG49655.1"/>
    </source>
</evidence>
<evidence type="ECO:0000256" key="3">
    <source>
        <dbReference type="ARBA" id="ARBA00022989"/>
    </source>
</evidence>
<proteinExistence type="predicted"/>
<evidence type="ECO:0000256" key="1">
    <source>
        <dbReference type="ARBA" id="ARBA00022475"/>
    </source>
</evidence>
<reference evidence="6 7" key="1">
    <citation type="journal article" date="2016" name="Nat. Commun.">
        <title>Thousands of microbial genomes shed light on interconnected biogeochemical processes in an aquifer system.</title>
        <authorList>
            <person name="Anantharaman K."/>
            <person name="Brown C.T."/>
            <person name="Hug L.A."/>
            <person name="Sharon I."/>
            <person name="Castelle C.J."/>
            <person name="Probst A.J."/>
            <person name="Thomas B.C."/>
            <person name="Singh A."/>
            <person name="Wilkins M.J."/>
            <person name="Karaoz U."/>
            <person name="Brodie E.L."/>
            <person name="Williams K.H."/>
            <person name="Hubbard S.S."/>
            <person name="Banfield J.F."/>
        </authorList>
    </citation>
    <scope>NUCLEOTIDE SEQUENCE [LARGE SCALE GENOMIC DNA]</scope>
</reference>
<gene>
    <name evidence="6" type="ORF">A2763_03165</name>
</gene>
<dbReference type="AlphaFoldDB" id="A0A1F6CKI7"/>
<dbReference type="GO" id="GO:0005886">
    <property type="term" value="C:plasma membrane"/>
    <property type="evidence" value="ECO:0007669"/>
    <property type="project" value="InterPro"/>
</dbReference>
<dbReference type="Pfam" id="PF10755">
    <property type="entry name" value="DUF2585"/>
    <property type="match status" value="1"/>
</dbReference>
<keyword evidence="4 5" id="KW-0472">Membrane</keyword>